<proteinExistence type="predicted"/>
<organism evidence="2 3">
    <name type="scientific">Panaeolus cyanescens</name>
    <dbReference type="NCBI Taxonomy" id="181874"/>
    <lineage>
        <taxon>Eukaryota</taxon>
        <taxon>Fungi</taxon>
        <taxon>Dikarya</taxon>
        <taxon>Basidiomycota</taxon>
        <taxon>Agaricomycotina</taxon>
        <taxon>Agaricomycetes</taxon>
        <taxon>Agaricomycetidae</taxon>
        <taxon>Agaricales</taxon>
        <taxon>Agaricineae</taxon>
        <taxon>Galeropsidaceae</taxon>
        <taxon>Panaeolus</taxon>
    </lineage>
</organism>
<dbReference type="EMBL" id="NHTK01004821">
    <property type="protein sequence ID" value="PPQ84775.1"/>
    <property type="molecule type" value="Genomic_DNA"/>
</dbReference>
<gene>
    <name evidence="2" type="ORF">CVT24_002807</name>
</gene>
<dbReference type="STRING" id="181874.A0A409X1W6"/>
<reference evidence="2 3" key="1">
    <citation type="journal article" date="2018" name="Evol. Lett.">
        <title>Horizontal gene cluster transfer increased hallucinogenic mushroom diversity.</title>
        <authorList>
            <person name="Reynolds H.T."/>
            <person name="Vijayakumar V."/>
            <person name="Gluck-Thaler E."/>
            <person name="Korotkin H.B."/>
            <person name="Matheny P.B."/>
            <person name="Slot J.C."/>
        </authorList>
    </citation>
    <scope>NUCLEOTIDE SEQUENCE [LARGE SCALE GENOMIC DNA]</scope>
    <source>
        <strain evidence="2 3">2629</strain>
    </source>
</reference>
<comment type="caution">
    <text evidence="2">The sequence shown here is derived from an EMBL/GenBank/DDBJ whole genome shotgun (WGS) entry which is preliminary data.</text>
</comment>
<keyword evidence="3" id="KW-1185">Reference proteome</keyword>
<dbReference type="InParanoid" id="A0A409X1W6"/>
<dbReference type="AlphaFoldDB" id="A0A409X1W6"/>
<sequence>INPSSSSTSSSTVNLDTSSTPSTLTTASTATAQEIDIPKLQRQIRSRYKALCSTIGVRPRLYTATGEEEGDTENIVNIGGGMGDEEGTGADGERGGRRGNADGAGGDDGNGGAGGDGDDDVRMSATGARGRGFIPVWKLDEKGEKKKVTNMDLSF</sequence>
<protein>
    <submittedName>
        <fullName evidence="2">Uncharacterized protein</fullName>
    </submittedName>
</protein>
<feature type="compositionally biased region" description="Basic and acidic residues" evidence="1">
    <location>
        <begin position="91"/>
        <end position="100"/>
    </location>
</feature>
<dbReference type="Proteomes" id="UP000284842">
    <property type="component" value="Unassembled WGS sequence"/>
</dbReference>
<feature type="compositionally biased region" description="Gly residues" evidence="1">
    <location>
        <begin position="102"/>
        <end position="115"/>
    </location>
</feature>
<evidence type="ECO:0000313" key="2">
    <source>
        <dbReference type="EMBL" id="PPQ84775.1"/>
    </source>
</evidence>
<accession>A0A409X1W6</accession>
<dbReference type="OrthoDB" id="48036at2759"/>
<evidence type="ECO:0000313" key="3">
    <source>
        <dbReference type="Proteomes" id="UP000284842"/>
    </source>
</evidence>
<feature type="region of interest" description="Disordered" evidence="1">
    <location>
        <begin position="1"/>
        <end position="32"/>
    </location>
</feature>
<feature type="non-terminal residue" evidence="2">
    <location>
        <position position="1"/>
    </location>
</feature>
<evidence type="ECO:0000256" key="1">
    <source>
        <dbReference type="SAM" id="MobiDB-lite"/>
    </source>
</evidence>
<feature type="region of interest" description="Disordered" evidence="1">
    <location>
        <begin position="64"/>
        <end position="127"/>
    </location>
</feature>
<name>A0A409X1W6_9AGAR</name>